<dbReference type="InterPro" id="IPR051534">
    <property type="entry name" value="CBASS_pafABC_assoc_protein"/>
</dbReference>
<dbReference type="RefSeq" id="WP_072813947.1">
    <property type="nucleotide sequence ID" value="NZ_JAHWLX010000021.1"/>
</dbReference>
<comment type="caution">
    <text evidence="4">The sequence shown here is derived from an EMBL/GenBank/DDBJ whole genome shotgun (WGS) entry which is preliminary data.</text>
</comment>
<dbReference type="Pfam" id="PF25583">
    <property type="entry name" value="WCX"/>
    <property type="match status" value="1"/>
</dbReference>
<dbReference type="InterPro" id="IPR036388">
    <property type="entry name" value="WH-like_DNA-bd_sf"/>
</dbReference>
<proteinExistence type="predicted"/>
<organism evidence="4 5">
    <name type="scientific">Rhodococcus zopfii</name>
    <dbReference type="NCBI Taxonomy" id="43772"/>
    <lineage>
        <taxon>Bacteria</taxon>
        <taxon>Bacillati</taxon>
        <taxon>Actinomycetota</taxon>
        <taxon>Actinomycetes</taxon>
        <taxon>Mycobacteriales</taxon>
        <taxon>Nocardiaceae</taxon>
        <taxon>Rhodococcus</taxon>
    </lineage>
</organism>
<dbReference type="InterPro" id="IPR028349">
    <property type="entry name" value="PafC-like"/>
</dbReference>
<evidence type="ECO:0000259" key="2">
    <source>
        <dbReference type="Pfam" id="PF13280"/>
    </source>
</evidence>
<feature type="domain" description="WYL" evidence="2">
    <location>
        <begin position="137"/>
        <end position="201"/>
    </location>
</feature>
<protein>
    <submittedName>
        <fullName evidence="4">WYL domain-containing protein</fullName>
    </submittedName>
</protein>
<keyword evidence="5" id="KW-1185">Reference proteome</keyword>
<dbReference type="InterPro" id="IPR026881">
    <property type="entry name" value="WYL_dom"/>
</dbReference>
<evidence type="ECO:0000259" key="3">
    <source>
        <dbReference type="Pfam" id="PF25583"/>
    </source>
</evidence>
<accession>A0ABU3WK73</accession>
<name>A0ABU3WK73_9NOCA</name>
<dbReference type="InterPro" id="IPR013196">
    <property type="entry name" value="HTH_11"/>
</dbReference>
<dbReference type="PROSITE" id="PS52050">
    <property type="entry name" value="WYL"/>
    <property type="match status" value="1"/>
</dbReference>
<dbReference type="PIRSF" id="PIRSF016838">
    <property type="entry name" value="PafC"/>
    <property type="match status" value="1"/>
</dbReference>
<dbReference type="Pfam" id="PF08279">
    <property type="entry name" value="HTH_11"/>
    <property type="match status" value="1"/>
</dbReference>
<dbReference type="SUPFAM" id="SSF46785">
    <property type="entry name" value="Winged helix' DNA-binding domain"/>
    <property type="match status" value="1"/>
</dbReference>
<feature type="domain" description="Helix-turn-helix type 11" evidence="1">
    <location>
        <begin position="5"/>
        <end position="56"/>
    </location>
</feature>
<dbReference type="Proteomes" id="UP001275440">
    <property type="component" value="Unassembled WGS sequence"/>
</dbReference>
<reference evidence="4 5" key="1">
    <citation type="submission" date="2019-10" db="EMBL/GenBank/DDBJ databases">
        <title>Draft Genome Assembly of Rhodococcus zopfii DSM44189.</title>
        <authorList>
            <person name="Sutton J.M."/>
            <person name="Akob D.M."/>
            <person name="Bushman T.J."/>
        </authorList>
    </citation>
    <scope>NUCLEOTIDE SEQUENCE [LARGE SCALE GENOMIC DNA]</scope>
    <source>
        <strain evidence="4 5">DSM 44189</strain>
    </source>
</reference>
<dbReference type="Pfam" id="PF13280">
    <property type="entry name" value="WYL"/>
    <property type="match status" value="1"/>
</dbReference>
<dbReference type="InterPro" id="IPR036390">
    <property type="entry name" value="WH_DNA-bd_sf"/>
</dbReference>
<sequence length="317" mass="33825">MRSARLLEMMLRLQGSPGVTAQHLADELGVSVRTVYRDVGALSAAGVPVWTESGPGGGIRLLDGWQSRLSGLTRPETAALMLLGVPTLAAELGVEVDAARSKLLGSMPLPLRSAAQIQRDRVHVDAPGWFTEADGNEHLSAVATAVFEGRRLRIRYRRGDTVVIRTLDPLGLVAKAGIWYLVAGRGGRILSYRVGRIGDAVVLDETASRPDDFDLAGWWSASALEFDRAIRTFACTVRLSPRAWRRLAQVVGAGAADVEPTASDDDGWVTVDLMLEGADVAVDQFLALGGGVEVLAPAPLRAALRAAGERLAQLNHP</sequence>
<dbReference type="PANTHER" id="PTHR34580">
    <property type="match status" value="1"/>
</dbReference>
<feature type="domain" description="WCX" evidence="3">
    <location>
        <begin position="234"/>
        <end position="312"/>
    </location>
</feature>
<dbReference type="InterPro" id="IPR057727">
    <property type="entry name" value="WCX_dom"/>
</dbReference>
<evidence type="ECO:0000259" key="1">
    <source>
        <dbReference type="Pfam" id="PF08279"/>
    </source>
</evidence>
<dbReference type="Gene3D" id="1.10.10.10">
    <property type="entry name" value="Winged helix-like DNA-binding domain superfamily/Winged helix DNA-binding domain"/>
    <property type="match status" value="1"/>
</dbReference>
<gene>
    <name evidence="4" type="ORF">F8M49_01295</name>
</gene>
<evidence type="ECO:0000313" key="4">
    <source>
        <dbReference type="EMBL" id="MDV2474386.1"/>
    </source>
</evidence>
<evidence type="ECO:0000313" key="5">
    <source>
        <dbReference type="Proteomes" id="UP001275440"/>
    </source>
</evidence>
<dbReference type="PANTHER" id="PTHR34580:SF1">
    <property type="entry name" value="PROTEIN PAFC"/>
    <property type="match status" value="1"/>
</dbReference>
<dbReference type="EMBL" id="WBMO01000001">
    <property type="protein sequence ID" value="MDV2474386.1"/>
    <property type="molecule type" value="Genomic_DNA"/>
</dbReference>